<dbReference type="AlphaFoldDB" id="A0A8H3XIK3"/>
<evidence type="ECO:0000313" key="3">
    <source>
        <dbReference type="Proteomes" id="UP000439903"/>
    </source>
</evidence>
<dbReference type="EMBL" id="WTPW01000906">
    <property type="protein sequence ID" value="KAF0470265.1"/>
    <property type="molecule type" value="Genomic_DNA"/>
</dbReference>
<feature type="compositionally biased region" description="Basic and acidic residues" evidence="1">
    <location>
        <begin position="86"/>
        <end position="112"/>
    </location>
</feature>
<sequence length="112" mass="13195">MANSDRIPIHFSSARVLKRIQNIDVSKILFKEDLADIIVMLSMRPAEVRSLQINHYKPDPMNIPVWYKEGYSWYYTGYLKSRGEKRKNPEPDHSFHGEEPGTRQRITHLDPK</sequence>
<comment type="caution">
    <text evidence="2">The sequence shown here is derived from an EMBL/GenBank/DDBJ whole genome shotgun (WGS) entry which is preliminary data.</text>
</comment>
<dbReference type="OrthoDB" id="10536612at2759"/>
<keyword evidence="3" id="KW-1185">Reference proteome</keyword>
<accession>A0A8H3XIK3</accession>
<protein>
    <submittedName>
        <fullName evidence="2">Uncharacterized protein</fullName>
    </submittedName>
</protein>
<evidence type="ECO:0000313" key="2">
    <source>
        <dbReference type="EMBL" id="KAF0470265.1"/>
    </source>
</evidence>
<dbReference type="Proteomes" id="UP000439903">
    <property type="component" value="Unassembled WGS sequence"/>
</dbReference>
<feature type="region of interest" description="Disordered" evidence="1">
    <location>
        <begin position="83"/>
        <end position="112"/>
    </location>
</feature>
<proteinExistence type="predicted"/>
<evidence type="ECO:0000256" key="1">
    <source>
        <dbReference type="SAM" id="MobiDB-lite"/>
    </source>
</evidence>
<name>A0A8H3XIK3_GIGMA</name>
<reference evidence="2 3" key="1">
    <citation type="journal article" date="2019" name="Environ. Microbiol.">
        <title>At the nexus of three kingdoms: the genome of the mycorrhizal fungus Gigaspora margarita provides insights into plant, endobacterial and fungal interactions.</title>
        <authorList>
            <person name="Venice F."/>
            <person name="Ghignone S."/>
            <person name="Salvioli di Fossalunga A."/>
            <person name="Amselem J."/>
            <person name="Novero M."/>
            <person name="Xianan X."/>
            <person name="Sedzielewska Toro K."/>
            <person name="Morin E."/>
            <person name="Lipzen A."/>
            <person name="Grigoriev I.V."/>
            <person name="Henrissat B."/>
            <person name="Martin F.M."/>
            <person name="Bonfante P."/>
        </authorList>
    </citation>
    <scope>NUCLEOTIDE SEQUENCE [LARGE SCALE GENOMIC DNA]</scope>
    <source>
        <strain evidence="2 3">BEG34</strain>
    </source>
</reference>
<organism evidence="2 3">
    <name type="scientific">Gigaspora margarita</name>
    <dbReference type="NCBI Taxonomy" id="4874"/>
    <lineage>
        <taxon>Eukaryota</taxon>
        <taxon>Fungi</taxon>
        <taxon>Fungi incertae sedis</taxon>
        <taxon>Mucoromycota</taxon>
        <taxon>Glomeromycotina</taxon>
        <taxon>Glomeromycetes</taxon>
        <taxon>Diversisporales</taxon>
        <taxon>Gigasporaceae</taxon>
        <taxon>Gigaspora</taxon>
    </lineage>
</organism>
<gene>
    <name evidence="2" type="ORF">F8M41_025405</name>
</gene>